<protein>
    <submittedName>
        <fullName evidence="2">Ribosomal protein S18 acetylase RimI-like enzyme</fullName>
    </submittedName>
</protein>
<dbReference type="AlphaFoldDB" id="A0A4R8GX87"/>
<dbReference type="Proteomes" id="UP000295832">
    <property type="component" value="Unassembled WGS sequence"/>
</dbReference>
<evidence type="ECO:0000313" key="2">
    <source>
        <dbReference type="EMBL" id="TDX48374.1"/>
    </source>
</evidence>
<dbReference type="InterPro" id="IPR000182">
    <property type="entry name" value="GNAT_dom"/>
</dbReference>
<dbReference type="EMBL" id="SOEG01000029">
    <property type="protein sequence ID" value="TDX48374.1"/>
    <property type="molecule type" value="Genomic_DNA"/>
</dbReference>
<evidence type="ECO:0000259" key="1">
    <source>
        <dbReference type="PROSITE" id="PS51186"/>
    </source>
</evidence>
<name>A0A4R8GX87_9FIRM</name>
<dbReference type="PROSITE" id="PS51186">
    <property type="entry name" value="GNAT"/>
    <property type="match status" value="1"/>
</dbReference>
<evidence type="ECO:0000313" key="3">
    <source>
        <dbReference type="Proteomes" id="UP000295832"/>
    </source>
</evidence>
<comment type="caution">
    <text evidence="2">The sequence shown here is derived from an EMBL/GenBank/DDBJ whole genome shotgun (WGS) entry which is preliminary data.</text>
</comment>
<organism evidence="2 3">
    <name type="scientific">Orenia marismortui</name>
    <dbReference type="NCBI Taxonomy" id="46469"/>
    <lineage>
        <taxon>Bacteria</taxon>
        <taxon>Bacillati</taxon>
        <taxon>Bacillota</taxon>
        <taxon>Clostridia</taxon>
        <taxon>Halanaerobiales</taxon>
        <taxon>Halobacteroidaceae</taxon>
        <taxon>Orenia</taxon>
    </lineage>
</organism>
<keyword evidence="3" id="KW-1185">Reference proteome</keyword>
<dbReference type="InterPro" id="IPR016181">
    <property type="entry name" value="Acyl_CoA_acyltransferase"/>
</dbReference>
<keyword evidence="2" id="KW-0687">Ribonucleoprotein</keyword>
<dbReference type="InterPro" id="IPR039143">
    <property type="entry name" value="GNPNAT1-like"/>
</dbReference>
<dbReference type="Pfam" id="PF00583">
    <property type="entry name" value="Acetyltransf_1"/>
    <property type="match status" value="1"/>
</dbReference>
<proteinExistence type="predicted"/>
<dbReference type="Gene3D" id="3.40.630.30">
    <property type="match status" value="1"/>
</dbReference>
<gene>
    <name evidence="2" type="ORF">C7959_12935</name>
</gene>
<dbReference type="CDD" id="cd04301">
    <property type="entry name" value="NAT_SF"/>
    <property type="match status" value="1"/>
</dbReference>
<dbReference type="SUPFAM" id="SSF55729">
    <property type="entry name" value="Acyl-CoA N-acyltransferases (Nat)"/>
    <property type="match status" value="1"/>
</dbReference>
<feature type="domain" description="N-acetyltransferase" evidence="1">
    <location>
        <begin position="8"/>
        <end position="140"/>
    </location>
</feature>
<dbReference type="RefSeq" id="WP_166667985.1">
    <property type="nucleotide sequence ID" value="NZ_SOEG01000029.1"/>
</dbReference>
<reference evidence="2 3" key="1">
    <citation type="submission" date="2019-03" db="EMBL/GenBank/DDBJ databases">
        <title>Subsurface microbial communities from deep shales in Ohio and West Virginia, USA.</title>
        <authorList>
            <person name="Wrighton K."/>
        </authorList>
    </citation>
    <scope>NUCLEOTIDE SEQUENCE [LARGE SCALE GENOMIC DNA]</scope>
    <source>
        <strain evidence="2 3">MSL 6dP</strain>
    </source>
</reference>
<sequence>MKRNNRDFIVRNAEEKDSEYLAVLCEQLGYSTNLKKLESRLKKILKDNDHIIYVAQLVNGEIVGWIHAYIYKLFYADLMVEIGGIVVDESKRKKGIGKELMKCVENWGVEKGCYAVSLRSNVLREKAHAFYQKIGYKNEK</sequence>
<dbReference type="PANTHER" id="PTHR13355">
    <property type="entry name" value="GLUCOSAMINE 6-PHOSPHATE N-ACETYLTRANSFERASE"/>
    <property type="match status" value="1"/>
</dbReference>
<accession>A0A4R8GX87</accession>
<dbReference type="GO" id="GO:0008080">
    <property type="term" value="F:N-acetyltransferase activity"/>
    <property type="evidence" value="ECO:0007669"/>
    <property type="project" value="TreeGrafter"/>
</dbReference>
<keyword evidence="2" id="KW-0689">Ribosomal protein</keyword>
<dbReference type="GO" id="GO:0005840">
    <property type="term" value="C:ribosome"/>
    <property type="evidence" value="ECO:0007669"/>
    <property type="project" value="UniProtKB-KW"/>
</dbReference>